<dbReference type="RefSeq" id="WP_110938877.1">
    <property type="nucleotide sequence ID" value="NZ_KZ614148.1"/>
</dbReference>
<keyword evidence="6" id="KW-0482">Metalloprotease</keyword>
<dbReference type="GO" id="GO:0008237">
    <property type="term" value="F:metallopeptidase activity"/>
    <property type="evidence" value="ECO:0007669"/>
    <property type="project" value="UniProtKB-KW"/>
</dbReference>
<evidence type="ECO:0000259" key="7">
    <source>
        <dbReference type="PROSITE" id="PS50249"/>
    </source>
</evidence>
<evidence type="ECO:0000256" key="3">
    <source>
        <dbReference type="ARBA" id="ARBA00022723"/>
    </source>
</evidence>
<dbReference type="OrthoDB" id="9804482at2"/>
<keyword evidence="2" id="KW-0645">Protease</keyword>
<dbReference type="Gene3D" id="3.40.140.10">
    <property type="entry name" value="Cytidine Deaminase, domain 2"/>
    <property type="match status" value="1"/>
</dbReference>
<dbReference type="AlphaFoldDB" id="A0A3A9JXB6"/>
<dbReference type="EMBL" id="PDOE01000029">
    <property type="protein sequence ID" value="RKL64899.1"/>
    <property type="molecule type" value="Genomic_DNA"/>
</dbReference>
<sequence>METVYEIQRIKQVIQEREGGDKYIVRSPEDAATIASTFISDEDREVFFVMCMNTKNRIIAVHRCHVGALNASVVHPRETFKSAILNNAASIIVSHQHPSQDVQPSMEDINVTKRLADCGKMLGIEVLDHVIVNAAAEYYSMKEKGHLI</sequence>
<dbReference type="PANTHER" id="PTHR30471:SF3">
    <property type="entry name" value="UPF0758 PROTEIN YEES-RELATED"/>
    <property type="match status" value="1"/>
</dbReference>
<name>A0A3A9JXB6_9BACI</name>
<evidence type="ECO:0000256" key="6">
    <source>
        <dbReference type="ARBA" id="ARBA00023049"/>
    </source>
</evidence>
<dbReference type="Pfam" id="PF04002">
    <property type="entry name" value="RadC"/>
    <property type="match status" value="1"/>
</dbReference>
<dbReference type="InterPro" id="IPR001405">
    <property type="entry name" value="UPF0758"/>
</dbReference>
<dbReference type="GO" id="GO:0046872">
    <property type="term" value="F:metal ion binding"/>
    <property type="evidence" value="ECO:0007669"/>
    <property type="project" value="UniProtKB-KW"/>
</dbReference>
<organism evidence="8 9">
    <name type="scientific">Salipaludibacillus neizhouensis</name>
    <dbReference type="NCBI Taxonomy" id="885475"/>
    <lineage>
        <taxon>Bacteria</taxon>
        <taxon>Bacillati</taxon>
        <taxon>Bacillota</taxon>
        <taxon>Bacilli</taxon>
        <taxon>Bacillales</taxon>
        <taxon>Bacillaceae</taxon>
    </lineage>
</organism>
<evidence type="ECO:0000256" key="4">
    <source>
        <dbReference type="ARBA" id="ARBA00022801"/>
    </source>
</evidence>
<evidence type="ECO:0000256" key="2">
    <source>
        <dbReference type="ARBA" id="ARBA00022670"/>
    </source>
</evidence>
<dbReference type="InterPro" id="IPR037518">
    <property type="entry name" value="MPN"/>
</dbReference>
<protein>
    <submittedName>
        <fullName evidence="8">DNA repair protein RadC</fullName>
    </submittedName>
</protein>
<feature type="domain" description="MPN" evidence="7">
    <location>
        <begin position="24"/>
        <end position="147"/>
    </location>
</feature>
<dbReference type="InterPro" id="IPR025657">
    <property type="entry name" value="RadC_JAB"/>
</dbReference>
<evidence type="ECO:0000256" key="1">
    <source>
        <dbReference type="ARBA" id="ARBA00010243"/>
    </source>
</evidence>
<comment type="caution">
    <text evidence="8">The sequence shown here is derived from an EMBL/GenBank/DDBJ whole genome shotgun (WGS) entry which is preliminary data.</text>
</comment>
<keyword evidence="4" id="KW-0378">Hydrolase</keyword>
<comment type="similarity">
    <text evidence="1">Belongs to the UPF0758 family.</text>
</comment>
<gene>
    <name evidence="8" type="ORF">CR203_23655</name>
</gene>
<dbReference type="GO" id="GO:0006508">
    <property type="term" value="P:proteolysis"/>
    <property type="evidence" value="ECO:0007669"/>
    <property type="project" value="UniProtKB-KW"/>
</dbReference>
<dbReference type="Proteomes" id="UP000281498">
    <property type="component" value="Unassembled WGS sequence"/>
</dbReference>
<accession>A0A3A9JXB6</accession>
<keyword evidence="5" id="KW-0862">Zinc</keyword>
<evidence type="ECO:0000313" key="9">
    <source>
        <dbReference type="Proteomes" id="UP000281498"/>
    </source>
</evidence>
<dbReference type="CDD" id="cd08071">
    <property type="entry name" value="MPN_DUF2466"/>
    <property type="match status" value="1"/>
</dbReference>
<keyword evidence="9" id="KW-1185">Reference proteome</keyword>
<dbReference type="PANTHER" id="PTHR30471">
    <property type="entry name" value="DNA REPAIR PROTEIN RADC"/>
    <property type="match status" value="1"/>
</dbReference>
<reference evidence="8 9" key="1">
    <citation type="submission" date="2017-10" db="EMBL/GenBank/DDBJ databases">
        <title>Bacillus sp. nov., a halophilic bacterium isolated from a Keqin Lake.</title>
        <authorList>
            <person name="Wang H."/>
        </authorList>
    </citation>
    <scope>NUCLEOTIDE SEQUENCE [LARGE SCALE GENOMIC DNA]</scope>
    <source>
        <strain evidence="8 9">KCTC 13187</strain>
    </source>
</reference>
<keyword evidence="3" id="KW-0479">Metal-binding</keyword>
<proteinExistence type="inferred from homology"/>
<evidence type="ECO:0000313" key="8">
    <source>
        <dbReference type="EMBL" id="RKL64899.1"/>
    </source>
</evidence>
<evidence type="ECO:0000256" key="5">
    <source>
        <dbReference type="ARBA" id="ARBA00022833"/>
    </source>
</evidence>
<dbReference type="PROSITE" id="PS50249">
    <property type="entry name" value="MPN"/>
    <property type="match status" value="1"/>
</dbReference>